<dbReference type="RefSeq" id="WP_159430076.1">
    <property type="nucleotide sequence ID" value="NZ_BJWI01000002.1"/>
</dbReference>
<reference evidence="1 2" key="1">
    <citation type="submission" date="2019-07" db="EMBL/GenBank/DDBJ databases">
        <title>Whole genome shotgun sequence of Halolactibacillus halophilus NBRC 100868.</title>
        <authorList>
            <person name="Hosoyama A."/>
            <person name="Uohara A."/>
            <person name="Ohji S."/>
            <person name="Ichikawa N."/>
        </authorList>
    </citation>
    <scope>NUCLEOTIDE SEQUENCE [LARGE SCALE GENOMIC DNA]</scope>
    <source>
        <strain evidence="1 2">NBRC 100868</strain>
    </source>
</reference>
<organism evidence="1 2">
    <name type="scientific">Halolactibacillus halophilus</name>
    <dbReference type="NCBI Taxonomy" id="306540"/>
    <lineage>
        <taxon>Bacteria</taxon>
        <taxon>Bacillati</taxon>
        <taxon>Bacillota</taxon>
        <taxon>Bacilli</taxon>
        <taxon>Bacillales</taxon>
        <taxon>Bacillaceae</taxon>
        <taxon>Halolactibacillus</taxon>
    </lineage>
</organism>
<dbReference type="Proteomes" id="UP000321547">
    <property type="component" value="Unassembled WGS sequence"/>
</dbReference>
<evidence type="ECO:0000313" key="1">
    <source>
        <dbReference type="EMBL" id="GEM00880.1"/>
    </source>
</evidence>
<evidence type="ECO:0008006" key="3">
    <source>
        <dbReference type="Google" id="ProtNLM"/>
    </source>
</evidence>
<comment type="caution">
    <text evidence="1">The sequence shown here is derived from an EMBL/GenBank/DDBJ whole genome shotgun (WGS) entry which is preliminary data.</text>
</comment>
<sequence>MEKREELVRELASYGIYQARRMSVEDMRVLLTELQRVDELSNENKTIGDK</sequence>
<protein>
    <recommendedName>
        <fullName evidence="3">Fur-regulated basic protein A</fullName>
    </recommendedName>
</protein>
<gene>
    <name evidence="1" type="ORF">HHA03_04120</name>
</gene>
<evidence type="ECO:0000313" key="2">
    <source>
        <dbReference type="Proteomes" id="UP000321547"/>
    </source>
</evidence>
<proteinExistence type="predicted"/>
<accession>A0ABQ0VIB8</accession>
<name>A0ABQ0VIB8_9BACI</name>
<dbReference type="EMBL" id="BJWI01000002">
    <property type="protein sequence ID" value="GEM00880.1"/>
    <property type="molecule type" value="Genomic_DNA"/>
</dbReference>
<keyword evidence="2" id="KW-1185">Reference proteome</keyword>